<gene>
    <name evidence="8" type="ORF">H4W81_002058</name>
</gene>
<dbReference type="InterPro" id="IPR016032">
    <property type="entry name" value="Sig_transdc_resp-reg_C-effctor"/>
</dbReference>
<dbReference type="PROSITE" id="PS00622">
    <property type="entry name" value="HTH_LUXR_1"/>
    <property type="match status" value="1"/>
</dbReference>
<dbReference type="RefSeq" id="WP_192774579.1">
    <property type="nucleotide sequence ID" value="NZ_BAAASY010000001.1"/>
</dbReference>
<dbReference type="SMART" id="SM00421">
    <property type="entry name" value="HTH_LUXR"/>
    <property type="match status" value="1"/>
</dbReference>
<dbReference type="EMBL" id="JADBEF010000001">
    <property type="protein sequence ID" value="MBE1559279.1"/>
    <property type="molecule type" value="Genomic_DNA"/>
</dbReference>
<accession>A0ABR9KB85</accession>
<dbReference type="InterPro" id="IPR058245">
    <property type="entry name" value="NreC/VraR/RcsB-like_REC"/>
</dbReference>
<dbReference type="InterPro" id="IPR039420">
    <property type="entry name" value="WalR-like"/>
</dbReference>
<dbReference type="GO" id="GO:0003677">
    <property type="term" value="F:DNA binding"/>
    <property type="evidence" value="ECO:0007669"/>
    <property type="project" value="UniProtKB-KW"/>
</dbReference>
<organism evidence="8 9">
    <name type="scientific">Nonomuraea africana</name>
    <dbReference type="NCBI Taxonomy" id="46171"/>
    <lineage>
        <taxon>Bacteria</taxon>
        <taxon>Bacillati</taxon>
        <taxon>Actinomycetota</taxon>
        <taxon>Actinomycetes</taxon>
        <taxon>Streptosporangiales</taxon>
        <taxon>Streptosporangiaceae</taxon>
        <taxon>Nonomuraea</taxon>
    </lineage>
</organism>
<dbReference type="PROSITE" id="PS50043">
    <property type="entry name" value="HTH_LUXR_2"/>
    <property type="match status" value="1"/>
</dbReference>
<keyword evidence="3 8" id="KW-0238">DNA-binding</keyword>
<dbReference type="PANTHER" id="PTHR43214:SF24">
    <property type="entry name" value="TRANSCRIPTIONAL REGULATORY PROTEIN NARL-RELATED"/>
    <property type="match status" value="1"/>
</dbReference>
<feature type="domain" description="HTH luxR-type" evidence="6">
    <location>
        <begin position="147"/>
        <end position="212"/>
    </location>
</feature>
<dbReference type="Pfam" id="PF00196">
    <property type="entry name" value="GerE"/>
    <property type="match status" value="1"/>
</dbReference>
<dbReference type="PROSITE" id="PS50110">
    <property type="entry name" value="RESPONSE_REGULATORY"/>
    <property type="match status" value="1"/>
</dbReference>
<dbReference type="SUPFAM" id="SSF46894">
    <property type="entry name" value="C-terminal effector domain of the bipartite response regulators"/>
    <property type="match status" value="1"/>
</dbReference>
<evidence type="ECO:0000256" key="4">
    <source>
        <dbReference type="ARBA" id="ARBA00023163"/>
    </source>
</evidence>
<comment type="caution">
    <text evidence="8">The sequence shown here is derived from an EMBL/GenBank/DDBJ whole genome shotgun (WGS) entry which is preliminary data.</text>
</comment>
<protein>
    <submittedName>
        <fullName evidence="8">DNA-binding NarL/FixJ family response regulator</fullName>
    </submittedName>
</protein>
<dbReference type="CDD" id="cd17535">
    <property type="entry name" value="REC_NarL-like"/>
    <property type="match status" value="1"/>
</dbReference>
<proteinExistence type="predicted"/>
<keyword evidence="9" id="KW-1185">Reference proteome</keyword>
<evidence type="ECO:0000259" key="6">
    <source>
        <dbReference type="PROSITE" id="PS50043"/>
    </source>
</evidence>
<dbReference type="InterPro" id="IPR000792">
    <property type="entry name" value="Tscrpt_reg_LuxR_C"/>
</dbReference>
<evidence type="ECO:0000313" key="9">
    <source>
        <dbReference type="Proteomes" id="UP000661607"/>
    </source>
</evidence>
<evidence type="ECO:0000259" key="7">
    <source>
        <dbReference type="PROSITE" id="PS50110"/>
    </source>
</evidence>
<reference evidence="8 9" key="1">
    <citation type="submission" date="2020-10" db="EMBL/GenBank/DDBJ databases">
        <title>Sequencing the genomes of 1000 actinobacteria strains.</title>
        <authorList>
            <person name="Klenk H.-P."/>
        </authorList>
    </citation>
    <scope>NUCLEOTIDE SEQUENCE [LARGE SCALE GENOMIC DNA]</scope>
    <source>
        <strain evidence="8 9">DSM 43748</strain>
    </source>
</reference>
<dbReference type="SMART" id="SM00448">
    <property type="entry name" value="REC"/>
    <property type="match status" value="1"/>
</dbReference>
<dbReference type="PANTHER" id="PTHR43214">
    <property type="entry name" value="TWO-COMPONENT RESPONSE REGULATOR"/>
    <property type="match status" value="1"/>
</dbReference>
<dbReference type="InterPro" id="IPR001789">
    <property type="entry name" value="Sig_transdc_resp-reg_receiver"/>
</dbReference>
<feature type="domain" description="Response regulatory" evidence="7">
    <location>
        <begin position="7"/>
        <end position="123"/>
    </location>
</feature>
<dbReference type="Gene3D" id="3.40.50.2300">
    <property type="match status" value="1"/>
</dbReference>
<dbReference type="InterPro" id="IPR011006">
    <property type="entry name" value="CheY-like_superfamily"/>
</dbReference>
<dbReference type="Proteomes" id="UP000661607">
    <property type="component" value="Unassembled WGS sequence"/>
</dbReference>
<evidence type="ECO:0000256" key="1">
    <source>
        <dbReference type="ARBA" id="ARBA00022553"/>
    </source>
</evidence>
<feature type="modified residue" description="4-aspartylphosphate" evidence="5">
    <location>
        <position position="58"/>
    </location>
</feature>
<keyword evidence="1 5" id="KW-0597">Phosphoprotein</keyword>
<name>A0ABR9KB85_9ACTN</name>
<evidence type="ECO:0000256" key="5">
    <source>
        <dbReference type="PROSITE-ProRule" id="PRU00169"/>
    </source>
</evidence>
<dbReference type="PRINTS" id="PR00038">
    <property type="entry name" value="HTHLUXR"/>
</dbReference>
<sequence>MSDETIRVLLADDHPVYRDGLAVLLGSLPDIEVAGTAANGLEAVEQAADLQPDVVVMDVRMPGLDGIEATRRIAADSPHIGVVVLTMSEDDATLFAAMRAGARGYLLKGANQAEIVRAITAVAHGEAIFGPAVARRVADFFAGKAAADSVFPQLTPREREILSLIAAGRPNAHIASALFLSPKTVRNNVSNIFAKLHVADRAEAIVRAREAGLGRS</sequence>
<keyword evidence="4" id="KW-0804">Transcription</keyword>
<evidence type="ECO:0000313" key="8">
    <source>
        <dbReference type="EMBL" id="MBE1559279.1"/>
    </source>
</evidence>
<evidence type="ECO:0000256" key="3">
    <source>
        <dbReference type="ARBA" id="ARBA00023125"/>
    </source>
</evidence>
<dbReference type="CDD" id="cd06170">
    <property type="entry name" value="LuxR_C_like"/>
    <property type="match status" value="1"/>
</dbReference>
<dbReference type="SUPFAM" id="SSF52172">
    <property type="entry name" value="CheY-like"/>
    <property type="match status" value="1"/>
</dbReference>
<evidence type="ECO:0000256" key="2">
    <source>
        <dbReference type="ARBA" id="ARBA00023015"/>
    </source>
</evidence>
<keyword evidence="2" id="KW-0805">Transcription regulation</keyword>
<dbReference type="Pfam" id="PF00072">
    <property type="entry name" value="Response_reg"/>
    <property type="match status" value="1"/>
</dbReference>